<name>A0A814DYR1_9BILA</name>
<feature type="domain" description="Glycoside-hydrolase family GH114 TIM-barrel" evidence="1">
    <location>
        <begin position="1"/>
        <end position="178"/>
    </location>
</feature>
<proteinExistence type="predicted"/>
<gene>
    <name evidence="2" type="ORF">PYM288_LOCUS12671</name>
</gene>
<sequence length="205" mass="23776">MYDIDLWDTSKATINQLKSAGRKVICYFSAGSYEDWRPDKTRFPASIQGNKLDDWAGEWWLDIRRLDILGPIMRDRLDLAKNKSCDGVEPDNIDVYTQVNGGGFRITYQDQLTYNTWLAQEAHARDLSIGLKNDLDQVRDLVSHFDWAVNEQCWEYNECNTLQPFITANKAVFNCEYKTCPSILASIDQLILRSYHNVRCLYLSN</sequence>
<dbReference type="InterPro" id="IPR004352">
    <property type="entry name" value="GH114_TIM-barrel"/>
</dbReference>
<evidence type="ECO:0000313" key="2">
    <source>
        <dbReference type="EMBL" id="CAF0961920.1"/>
    </source>
</evidence>
<accession>A0A814DYR1</accession>
<dbReference type="SUPFAM" id="SSF51445">
    <property type="entry name" value="(Trans)glycosidases"/>
    <property type="match status" value="1"/>
</dbReference>
<evidence type="ECO:0000313" key="3">
    <source>
        <dbReference type="Proteomes" id="UP000663854"/>
    </source>
</evidence>
<dbReference type="Proteomes" id="UP000663854">
    <property type="component" value="Unassembled WGS sequence"/>
</dbReference>
<comment type="caution">
    <text evidence="2">The sequence shown here is derived from an EMBL/GenBank/DDBJ whole genome shotgun (WGS) entry which is preliminary data.</text>
</comment>
<dbReference type="InterPro" id="IPR013785">
    <property type="entry name" value="Aldolase_TIM"/>
</dbReference>
<dbReference type="EMBL" id="CAJNOH010000240">
    <property type="protein sequence ID" value="CAF0961920.1"/>
    <property type="molecule type" value="Genomic_DNA"/>
</dbReference>
<dbReference type="PANTHER" id="PTHR35273:SF2">
    <property type="entry name" value="ALPHA-GALACTOSIDASE"/>
    <property type="match status" value="1"/>
</dbReference>
<organism evidence="2 3">
    <name type="scientific">Rotaria sordida</name>
    <dbReference type="NCBI Taxonomy" id="392033"/>
    <lineage>
        <taxon>Eukaryota</taxon>
        <taxon>Metazoa</taxon>
        <taxon>Spiralia</taxon>
        <taxon>Gnathifera</taxon>
        <taxon>Rotifera</taxon>
        <taxon>Eurotatoria</taxon>
        <taxon>Bdelloidea</taxon>
        <taxon>Philodinida</taxon>
        <taxon>Philodinidae</taxon>
        <taxon>Rotaria</taxon>
    </lineage>
</organism>
<evidence type="ECO:0000259" key="1">
    <source>
        <dbReference type="Pfam" id="PF03537"/>
    </source>
</evidence>
<dbReference type="PANTHER" id="PTHR35273">
    <property type="entry name" value="ALPHA-1,4 POLYGALACTOSAMINIDASE, PUTATIVE (AFU_ORTHOLOGUE AFUA_3G07890)-RELATED"/>
    <property type="match status" value="1"/>
</dbReference>
<protein>
    <recommendedName>
        <fullName evidence="1">Glycoside-hydrolase family GH114 TIM-barrel domain-containing protein</fullName>
    </recommendedName>
</protein>
<dbReference type="Pfam" id="PF03537">
    <property type="entry name" value="Glyco_hydro_114"/>
    <property type="match status" value="1"/>
</dbReference>
<dbReference type="Gene3D" id="3.20.20.70">
    <property type="entry name" value="Aldolase class I"/>
    <property type="match status" value="1"/>
</dbReference>
<reference evidence="2" key="1">
    <citation type="submission" date="2021-02" db="EMBL/GenBank/DDBJ databases">
        <authorList>
            <person name="Nowell W R."/>
        </authorList>
    </citation>
    <scope>NUCLEOTIDE SEQUENCE</scope>
</reference>
<dbReference type="AlphaFoldDB" id="A0A814DYR1"/>
<dbReference type="InterPro" id="IPR017853">
    <property type="entry name" value="GH"/>
</dbReference>